<protein>
    <submittedName>
        <fullName evidence="2">Unnamed protein product</fullName>
    </submittedName>
</protein>
<sequence length="85" mass="9609">MGISSTFSEPAYSHKEAIQNNRRLKRVITIAIVFSGLLAFSGGYLLKSWYDLPKDNQEKIEVGAPMTTHEVLVPLQTDTTEEVYY</sequence>
<keyword evidence="1" id="KW-1133">Transmembrane helix</keyword>
<keyword evidence="1" id="KW-0472">Membrane</keyword>
<evidence type="ECO:0000313" key="2">
    <source>
        <dbReference type="EMBL" id="GMG24561.1"/>
    </source>
</evidence>
<name>A0A9W7DFW1_AMBMO</name>
<keyword evidence="1" id="KW-0812">Transmembrane</keyword>
<proteinExistence type="predicted"/>
<keyword evidence="3" id="KW-1185">Reference proteome</keyword>
<dbReference type="Proteomes" id="UP001165063">
    <property type="component" value="Unassembled WGS sequence"/>
</dbReference>
<evidence type="ECO:0000313" key="3">
    <source>
        <dbReference type="Proteomes" id="UP001165063"/>
    </source>
</evidence>
<accession>A0A9W7DFW1</accession>
<evidence type="ECO:0000256" key="1">
    <source>
        <dbReference type="SAM" id="Phobius"/>
    </source>
</evidence>
<dbReference type="AlphaFoldDB" id="A0A9W7DFW1"/>
<feature type="transmembrane region" description="Helical" evidence="1">
    <location>
        <begin position="27"/>
        <end position="46"/>
    </location>
</feature>
<dbReference type="EMBL" id="BSXU01001170">
    <property type="protein sequence ID" value="GMG24561.1"/>
    <property type="molecule type" value="Genomic_DNA"/>
</dbReference>
<organism evidence="2 3">
    <name type="scientific">Ambrosiozyma monospora</name>
    <name type="common">Yeast</name>
    <name type="synonym">Endomycopsis monosporus</name>
    <dbReference type="NCBI Taxonomy" id="43982"/>
    <lineage>
        <taxon>Eukaryota</taxon>
        <taxon>Fungi</taxon>
        <taxon>Dikarya</taxon>
        <taxon>Ascomycota</taxon>
        <taxon>Saccharomycotina</taxon>
        <taxon>Pichiomycetes</taxon>
        <taxon>Pichiales</taxon>
        <taxon>Pichiaceae</taxon>
        <taxon>Ambrosiozyma</taxon>
    </lineage>
</organism>
<comment type="caution">
    <text evidence="2">The sequence shown here is derived from an EMBL/GenBank/DDBJ whole genome shotgun (WGS) entry which is preliminary data.</text>
</comment>
<gene>
    <name evidence="2" type="ORF">Amon01_000296300</name>
</gene>
<reference evidence="2" key="1">
    <citation type="submission" date="2023-04" db="EMBL/GenBank/DDBJ databases">
        <title>Ambrosiozyma monospora NBRC 1965.</title>
        <authorList>
            <person name="Ichikawa N."/>
            <person name="Sato H."/>
            <person name="Tonouchi N."/>
        </authorList>
    </citation>
    <scope>NUCLEOTIDE SEQUENCE</scope>
    <source>
        <strain evidence="2">NBRC 1965</strain>
    </source>
</reference>